<feature type="signal peptide" evidence="1">
    <location>
        <begin position="1"/>
        <end position="21"/>
    </location>
</feature>
<accession>A0A6G5A3S6</accession>
<keyword evidence="1" id="KW-0732">Signal</keyword>
<dbReference type="EMBL" id="GIKN01002583">
    <property type="protein sequence ID" value="NIE44856.1"/>
    <property type="molecule type" value="Transcribed_RNA"/>
</dbReference>
<feature type="chain" id="PRO_5026168078" evidence="1">
    <location>
        <begin position="22"/>
        <end position="112"/>
    </location>
</feature>
<protein>
    <submittedName>
        <fullName evidence="2">Putative secreted protein</fullName>
    </submittedName>
</protein>
<organism evidence="2">
    <name type="scientific">Rhipicephalus microplus</name>
    <name type="common">Cattle tick</name>
    <name type="synonym">Boophilus microplus</name>
    <dbReference type="NCBI Taxonomy" id="6941"/>
    <lineage>
        <taxon>Eukaryota</taxon>
        <taxon>Metazoa</taxon>
        <taxon>Ecdysozoa</taxon>
        <taxon>Arthropoda</taxon>
        <taxon>Chelicerata</taxon>
        <taxon>Arachnida</taxon>
        <taxon>Acari</taxon>
        <taxon>Parasitiformes</taxon>
        <taxon>Ixodida</taxon>
        <taxon>Ixodoidea</taxon>
        <taxon>Ixodidae</taxon>
        <taxon>Rhipicephalinae</taxon>
        <taxon>Rhipicephalus</taxon>
        <taxon>Boophilus</taxon>
    </lineage>
</organism>
<name>A0A6G5A3S6_RHIMP</name>
<dbReference type="AlphaFoldDB" id="A0A6G5A3S6"/>
<evidence type="ECO:0000256" key="1">
    <source>
        <dbReference type="SAM" id="SignalP"/>
    </source>
</evidence>
<sequence>MIKSHRKLVLLLGKLIHLLSTENLGKIAYLTCISIIAISISRPDSWRSELLCQPCSSTQLNIYSLKVYVQGRTWARVKHNYVHLISTHFSDWILLKVPLGFPVCLVGFHFLY</sequence>
<evidence type="ECO:0000313" key="2">
    <source>
        <dbReference type="EMBL" id="NIE44856.1"/>
    </source>
</evidence>
<proteinExistence type="predicted"/>
<reference evidence="2" key="1">
    <citation type="submission" date="2020-03" db="EMBL/GenBank/DDBJ databases">
        <title>A transcriptome and proteome of the tick Rhipicephalus microplus shaped by the genetic composition of its hosts and developmental stage.</title>
        <authorList>
            <person name="Garcia G.R."/>
            <person name="Ribeiro J.M.C."/>
            <person name="Maruyama S.R."/>
            <person name="Gardinasse L.G."/>
            <person name="Nelson K."/>
            <person name="Ferreira B.R."/>
            <person name="Andrade T.G."/>
            <person name="Santos I.K.F.M."/>
        </authorList>
    </citation>
    <scope>NUCLEOTIDE SEQUENCE</scope>
    <source>
        <strain evidence="2">NSGR</strain>
        <tissue evidence="2">Salivary glands</tissue>
    </source>
</reference>